<dbReference type="Pfam" id="PF00753">
    <property type="entry name" value="Lactamase_B"/>
    <property type="match status" value="1"/>
</dbReference>
<comment type="subunit">
    <text evidence="7">Monomer.</text>
</comment>
<dbReference type="InterPro" id="IPR050110">
    <property type="entry name" value="Glyoxalase_II_hydrolase"/>
</dbReference>
<dbReference type="PANTHER" id="PTHR43705">
    <property type="entry name" value="HYDROXYACYLGLUTATHIONE HYDROLASE"/>
    <property type="match status" value="1"/>
</dbReference>
<evidence type="ECO:0000313" key="9">
    <source>
        <dbReference type="EMBL" id="VFK33720.1"/>
    </source>
</evidence>
<feature type="binding site" evidence="7">
    <location>
        <position position="58"/>
    </location>
    <ligand>
        <name>Zn(2+)</name>
        <dbReference type="ChEBI" id="CHEBI:29105"/>
        <label>1</label>
    </ligand>
</feature>
<dbReference type="GO" id="GO:0004416">
    <property type="term" value="F:hydroxyacylglutathione hydrolase activity"/>
    <property type="evidence" value="ECO:0007669"/>
    <property type="project" value="UniProtKB-UniRule"/>
</dbReference>
<reference evidence="9" key="1">
    <citation type="submission" date="2019-02" db="EMBL/GenBank/DDBJ databases">
        <authorList>
            <person name="Gruber-Vodicka R. H."/>
            <person name="Seah K. B. B."/>
        </authorList>
    </citation>
    <scope>NUCLEOTIDE SEQUENCE</scope>
    <source>
        <strain evidence="9">BECK_BZ197</strain>
        <strain evidence="11">BECK_BZ198</strain>
        <strain evidence="10">BECK_BZ199</strain>
    </source>
</reference>
<dbReference type="InterPro" id="IPR035680">
    <property type="entry name" value="Clx_II_MBL"/>
</dbReference>
<feature type="binding site" evidence="7">
    <location>
        <position position="133"/>
    </location>
    <ligand>
        <name>Zn(2+)</name>
        <dbReference type="ChEBI" id="CHEBI:29105"/>
        <label>2</label>
    </ligand>
</feature>
<proteinExistence type="inferred from homology"/>
<evidence type="ECO:0000256" key="4">
    <source>
        <dbReference type="ARBA" id="ARBA00022723"/>
    </source>
</evidence>
<dbReference type="EMBL" id="CAADFO010000178">
    <property type="protein sequence ID" value="VFK33720.1"/>
    <property type="molecule type" value="Genomic_DNA"/>
</dbReference>
<evidence type="ECO:0000256" key="3">
    <source>
        <dbReference type="ARBA" id="ARBA00006759"/>
    </source>
</evidence>
<feature type="binding site" evidence="7">
    <location>
        <position position="63"/>
    </location>
    <ligand>
        <name>Zn(2+)</name>
        <dbReference type="ChEBI" id="CHEBI:29105"/>
        <label>2</label>
    </ligand>
</feature>
<feature type="binding site" evidence="7">
    <location>
        <position position="60"/>
    </location>
    <ligand>
        <name>Zn(2+)</name>
        <dbReference type="ChEBI" id="CHEBI:29105"/>
        <label>1</label>
    </ligand>
</feature>
<dbReference type="Gene3D" id="3.60.15.10">
    <property type="entry name" value="Ribonuclease Z/Hydroxyacylglutathione hydrolase-like"/>
    <property type="match status" value="1"/>
</dbReference>
<dbReference type="PIRSF" id="PIRSF005457">
    <property type="entry name" value="Glx"/>
    <property type="match status" value="1"/>
</dbReference>
<feature type="binding site" evidence="7">
    <location>
        <position position="133"/>
    </location>
    <ligand>
        <name>Zn(2+)</name>
        <dbReference type="ChEBI" id="CHEBI:29105"/>
        <label>1</label>
    </ligand>
</feature>
<accession>A0A450XWR6</accession>
<dbReference type="EMBL" id="CAADFQ010000182">
    <property type="protein sequence ID" value="VFK36024.1"/>
    <property type="molecule type" value="Genomic_DNA"/>
</dbReference>
<evidence type="ECO:0000256" key="1">
    <source>
        <dbReference type="ARBA" id="ARBA00001623"/>
    </source>
</evidence>
<dbReference type="InterPro" id="IPR036866">
    <property type="entry name" value="RibonucZ/Hydroxyglut_hydro"/>
</dbReference>
<dbReference type="PANTHER" id="PTHR43705:SF1">
    <property type="entry name" value="HYDROXYACYLGLUTATHIONE HYDROLASE GLOB"/>
    <property type="match status" value="1"/>
</dbReference>
<dbReference type="AlphaFoldDB" id="A0A450XWR6"/>
<evidence type="ECO:0000313" key="10">
    <source>
        <dbReference type="EMBL" id="VFK36024.1"/>
    </source>
</evidence>
<evidence type="ECO:0000256" key="5">
    <source>
        <dbReference type="ARBA" id="ARBA00022801"/>
    </source>
</evidence>
<dbReference type="UniPathway" id="UPA00619">
    <property type="reaction ID" value="UER00676"/>
</dbReference>
<comment type="function">
    <text evidence="7">Thiolesterase that catalyzes the hydrolysis of S-D-lactoyl-glutathione to form glutathione and D-lactic acid.</text>
</comment>
<dbReference type="NCBIfam" id="TIGR03413">
    <property type="entry name" value="GSH_gloB"/>
    <property type="match status" value="1"/>
</dbReference>
<sequence length="260" mass="28513">MTISTHIAPISSFTDNYIWQLRESDQRHAVVVDPGDAAPVVSALEREGVALSAILITHHHGDHTGGVSGLTARYPGIPVFGPRERIAGITHLVSEGEIIEPPETSLSFRVLEVPGHTRGHVAYYGHGGLFCGDTLFSVGCGRLFEGSPAEMYGSLQKIADLPVETLIYCAHEYTLDNIRFAKRVEPDNPALAERERQAFARIDKDLPTVPSTLAEELATNPFLRSHVPEVIAAAEAYARRKLPNPVDVFATVRRWKDDTD</sequence>
<feature type="binding site" evidence="7">
    <location>
        <position position="62"/>
    </location>
    <ligand>
        <name>Zn(2+)</name>
        <dbReference type="ChEBI" id="CHEBI:29105"/>
        <label>2</label>
    </ligand>
</feature>
<dbReference type="CDD" id="cd07723">
    <property type="entry name" value="hydroxyacylglutathione_hydrolase_MBL-fold"/>
    <property type="match status" value="1"/>
</dbReference>
<evidence type="ECO:0000313" key="11">
    <source>
        <dbReference type="EMBL" id="VFK77544.1"/>
    </source>
</evidence>
<dbReference type="HAMAP" id="MF_01374">
    <property type="entry name" value="Glyoxalase_2"/>
    <property type="match status" value="1"/>
</dbReference>
<dbReference type="InterPro" id="IPR032282">
    <property type="entry name" value="HAGH_C"/>
</dbReference>
<comment type="similarity">
    <text evidence="3 7">Belongs to the metallo-beta-lactamase superfamily. Glyoxalase II family.</text>
</comment>
<name>A0A450XWR6_9GAMM</name>
<dbReference type="SUPFAM" id="SSF56281">
    <property type="entry name" value="Metallo-hydrolase/oxidoreductase"/>
    <property type="match status" value="1"/>
</dbReference>
<keyword evidence="5 7" id="KW-0378">Hydrolase</keyword>
<dbReference type="GO" id="GO:0019243">
    <property type="term" value="P:methylglyoxal catabolic process to D-lactate via S-lactoyl-glutathione"/>
    <property type="evidence" value="ECO:0007669"/>
    <property type="project" value="UniProtKB-UniRule"/>
</dbReference>
<dbReference type="EMBL" id="CAADGH010000159">
    <property type="protein sequence ID" value="VFK77544.1"/>
    <property type="molecule type" value="Genomic_DNA"/>
</dbReference>
<feature type="binding site" evidence="7">
    <location>
        <position position="116"/>
    </location>
    <ligand>
        <name>Zn(2+)</name>
        <dbReference type="ChEBI" id="CHEBI:29105"/>
        <label>1</label>
    </ligand>
</feature>
<feature type="domain" description="Metallo-beta-lactamase" evidence="8">
    <location>
        <begin position="15"/>
        <end position="171"/>
    </location>
</feature>
<evidence type="ECO:0000256" key="7">
    <source>
        <dbReference type="HAMAP-Rule" id="MF_01374"/>
    </source>
</evidence>
<dbReference type="SMART" id="SM00849">
    <property type="entry name" value="Lactamase_B"/>
    <property type="match status" value="1"/>
</dbReference>
<comment type="cofactor">
    <cofactor evidence="7">
        <name>Zn(2+)</name>
        <dbReference type="ChEBI" id="CHEBI:29105"/>
    </cofactor>
    <text evidence="7">Binds 2 Zn(2+) ions per subunit.</text>
</comment>
<gene>
    <name evidence="7" type="primary">gloB</name>
    <name evidence="9" type="ORF">BECKMB1821G_GA0114241_11782</name>
    <name evidence="11" type="ORF">BECKMB1821H_GA0114242_11592</name>
    <name evidence="10" type="ORF">BECKMB1821I_GA0114274_11822</name>
</gene>
<organism evidence="9">
    <name type="scientific">Candidatus Kentrum sp. MB</name>
    <dbReference type="NCBI Taxonomy" id="2138164"/>
    <lineage>
        <taxon>Bacteria</taxon>
        <taxon>Pseudomonadati</taxon>
        <taxon>Pseudomonadota</taxon>
        <taxon>Gammaproteobacteria</taxon>
        <taxon>Candidatus Kentrum</taxon>
    </lineage>
</organism>
<keyword evidence="4 7" id="KW-0479">Metal-binding</keyword>
<dbReference type="InterPro" id="IPR017782">
    <property type="entry name" value="Hydroxyacylglutathione_Hdrlase"/>
</dbReference>
<evidence type="ECO:0000259" key="8">
    <source>
        <dbReference type="SMART" id="SM00849"/>
    </source>
</evidence>
<evidence type="ECO:0000256" key="6">
    <source>
        <dbReference type="ARBA" id="ARBA00022833"/>
    </source>
</evidence>
<feature type="binding site" evidence="7">
    <location>
        <position position="171"/>
    </location>
    <ligand>
        <name>Zn(2+)</name>
        <dbReference type="ChEBI" id="CHEBI:29105"/>
        <label>2</label>
    </ligand>
</feature>
<keyword evidence="6 7" id="KW-0862">Zinc</keyword>
<dbReference type="GO" id="GO:0046872">
    <property type="term" value="F:metal ion binding"/>
    <property type="evidence" value="ECO:0007669"/>
    <property type="project" value="UniProtKB-KW"/>
</dbReference>
<evidence type="ECO:0000256" key="2">
    <source>
        <dbReference type="ARBA" id="ARBA00004963"/>
    </source>
</evidence>
<dbReference type="InterPro" id="IPR001279">
    <property type="entry name" value="Metallo-B-lactamas"/>
</dbReference>
<dbReference type="Pfam" id="PF16123">
    <property type="entry name" value="HAGH_C"/>
    <property type="match status" value="1"/>
</dbReference>
<dbReference type="EC" id="3.1.2.6" evidence="7"/>
<protein>
    <recommendedName>
        <fullName evidence="7">Hydroxyacylglutathione hydrolase</fullName>
        <ecNumber evidence="7">3.1.2.6</ecNumber>
    </recommendedName>
    <alternativeName>
        <fullName evidence="7">Glyoxalase II</fullName>
        <shortName evidence="7">Glx II</shortName>
    </alternativeName>
</protein>
<comment type="pathway">
    <text evidence="2 7">Secondary metabolite metabolism; methylglyoxal degradation; (R)-lactate from methylglyoxal: step 2/2.</text>
</comment>
<comment type="catalytic activity">
    <reaction evidence="1 7">
        <text>an S-(2-hydroxyacyl)glutathione + H2O = a 2-hydroxy carboxylate + glutathione + H(+)</text>
        <dbReference type="Rhea" id="RHEA:21864"/>
        <dbReference type="ChEBI" id="CHEBI:15377"/>
        <dbReference type="ChEBI" id="CHEBI:15378"/>
        <dbReference type="ChEBI" id="CHEBI:57925"/>
        <dbReference type="ChEBI" id="CHEBI:58896"/>
        <dbReference type="ChEBI" id="CHEBI:71261"/>
        <dbReference type="EC" id="3.1.2.6"/>
    </reaction>
</comment>